<feature type="region of interest" description="Disordered" evidence="7">
    <location>
        <begin position="1"/>
        <end position="401"/>
    </location>
</feature>
<dbReference type="GO" id="GO:0031965">
    <property type="term" value="C:nuclear membrane"/>
    <property type="evidence" value="ECO:0007669"/>
    <property type="project" value="UniProtKB-SubCell"/>
</dbReference>
<protein>
    <recommendedName>
        <fullName evidence="10">DUF829-domain-containing protein</fullName>
    </recommendedName>
</protein>
<organism evidence="8 9">
    <name type="scientific">Ceraceosorus guamensis</name>
    <dbReference type="NCBI Taxonomy" id="1522189"/>
    <lineage>
        <taxon>Eukaryota</taxon>
        <taxon>Fungi</taxon>
        <taxon>Dikarya</taxon>
        <taxon>Basidiomycota</taxon>
        <taxon>Ustilaginomycotina</taxon>
        <taxon>Exobasidiomycetes</taxon>
        <taxon>Ceraceosorales</taxon>
        <taxon>Ceraceosoraceae</taxon>
        <taxon>Ceraceosorus</taxon>
    </lineage>
</organism>
<keyword evidence="5" id="KW-0539">Nucleus</keyword>
<comment type="subcellular location">
    <subcellularLocation>
        <location evidence="6">Endomembrane system</location>
        <topology evidence="6">Single-pass membrane protein</topology>
    </subcellularLocation>
    <subcellularLocation>
        <location evidence="1">Nucleus membrane</location>
    </subcellularLocation>
</comment>
<dbReference type="Pfam" id="PF05705">
    <property type="entry name" value="DUF829"/>
    <property type="match status" value="1"/>
</dbReference>
<dbReference type="AlphaFoldDB" id="A0A316W1M0"/>
<feature type="compositionally biased region" description="Low complexity" evidence="7">
    <location>
        <begin position="178"/>
        <end position="223"/>
    </location>
</feature>
<gene>
    <name evidence="8" type="ORF">IE81DRAFT_322177</name>
</gene>
<feature type="compositionally biased region" description="Basic and acidic residues" evidence="7">
    <location>
        <begin position="367"/>
        <end position="379"/>
    </location>
</feature>
<evidence type="ECO:0000256" key="3">
    <source>
        <dbReference type="ARBA" id="ARBA00022989"/>
    </source>
</evidence>
<evidence type="ECO:0000313" key="9">
    <source>
        <dbReference type="Proteomes" id="UP000245783"/>
    </source>
</evidence>
<evidence type="ECO:0000256" key="7">
    <source>
        <dbReference type="SAM" id="MobiDB-lite"/>
    </source>
</evidence>
<feature type="compositionally biased region" description="Low complexity" evidence="7">
    <location>
        <begin position="13"/>
        <end position="24"/>
    </location>
</feature>
<dbReference type="RefSeq" id="XP_025370916.1">
    <property type="nucleotide sequence ID" value="XM_025513553.1"/>
</dbReference>
<feature type="compositionally biased region" description="Low complexity" evidence="7">
    <location>
        <begin position="53"/>
        <end position="106"/>
    </location>
</feature>
<proteinExistence type="predicted"/>
<sequence>MSSQQSVTDSKGKSGSKNKQNPKNVSNESSGVAKSSLIPVSIRAPRASEPTTSAQASSDSPSVSSSSSSSSQAKRASASLGVADSRPPSRLRAPSPRLSAPRGASPEPDAASANTSLPVPSSPSRPVSPSGSPRTSSIPRIRSSGILRSPSSSSSLSAPDRSPSRTPSSPRLAPPSPSSSSTLLAGSARPNSPSLIPSPVSPSRLPRPASPLHPSRSPSASLAFAAGASTNIASQHSPDAQQSNPNNKPTAKPETPNNALPQPALSSDAPPQPAPENETWHRGTGHIAPSSKPPVGGPNAENAPEPSHAGEEPELIEMDKSELTPKVAPEELARRKVADAKKEEVKDQTSEESRSEDKPSEQQKGAEQPKQDRQKEAQKSDASQQPSNASAPSASKPAEKTAAPPIEFVALSRSVHVHRPAPQHRTTKLRTEEPPLQPLDRSPQVVLIFGWMDAPLRLVSRYAAPYAALYPRATLVLKLSTGQSYMASAAARHAALQSVVKVLQEEGARENSIAELHDQYEERRENQGLLTMDTQKVKEMEEQGRPKSSFTPPPKGMIIHSFSDGGASNLSQLLSMLPADVPAPRAVIFDSSPGKQTAWSGATAFTMPMAKSILLRAVVRSGLYAFLTFVLAFKRLFGMRTWSDLVRAALNSPKRWTPGLETRTIQGSGSNRKLDKTAKNGGAATGTSLEAAKLPPRLYLYSKIDELIEYEAVEAHAAECSKKLSAPQPKPQQIRKSSSAAPSEEEKKSGAKPPNVSAPVNLVRWDDAPHCGIARNDFKGYWSTVRSFLDAHII</sequence>
<reference evidence="8 9" key="1">
    <citation type="journal article" date="2018" name="Mol. Biol. Evol.">
        <title>Broad Genomic Sampling Reveals a Smut Pathogenic Ancestry of the Fungal Clade Ustilaginomycotina.</title>
        <authorList>
            <person name="Kijpornyongpan T."/>
            <person name="Mondo S.J."/>
            <person name="Barry K."/>
            <person name="Sandor L."/>
            <person name="Lee J."/>
            <person name="Lipzen A."/>
            <person name="Pangilinan J."/>
            <person name="LaButti K."/>
            <person name="Hainaut M."/>
            <person name="Henrissat B."/>
            <person name="Grigoriev I.V."/>
            <person name="Spatafora J.W."/>
            <person name="Aime M.C."/>
        </authorList>
    </citation>
    <scope>NUCLEOTIDE SEQUENCE [LARGE SCALE GENOMIC DNA]</scope>
    <source>
        <strain evidence="8 9">MCA 4658</strain>
    </source>
</reference>
<dbReference type="InterPro" id="IPR008547">
    <property type="entry name" value="DUF829_TMEM53"/>
</dbReference>
<dbReference type="Proteomes" id="UP000245783">
    <property type="component" value="Unassembled WGS sequence"/>
</dbReference>
<feature type="compositionally biased region" description="Low complexity" evidence="7">
    <location>
        <begin position="382"/>
        <end position="401"/>
    </location>
</feature>
<evidence type="ECO:0000256" key="1">
    <source>
        <dbReference type="ARBA" id="ARBA00004126"/>
    </source>
</evidence>
<feature type="compositionally biased region" description="Basic and acidic residues" evidence="7">
    <location>
        <begin position="317"/>
        <end position="361"/>
    </location>
</feature>
<feature type="region of interest" description="Disordered" evidence="7">
    <location>
        <begin position="659"/>
        <end position="684"/>
    </location>
</feature>
<feature type="region of interest" description="Disordered" evidence="7">
    <location>
        <begin position="722"/>
        <end position="759"/>
    </location>
</feature>
<evidence type="ECO:0000313" key="8">
    <source>
        <dbReference type="EMBL" id="PWN43756.1"/>
    </source>
</evidence>
<name>A0A316W1M0_9BASI</name>
<feature type="region of interest" description="Disordered" evidence="7">
    <location>
        <begin position="413"/>
        <end position="437"/>
    </location>
</feature>
<feature type="compositionally biased region" description="Basic residues" evidence="7">
    <location>
        <begin position="415"/>
        <end position="428"/>
    </location>
</feature>
<dbReference type="InParanoid" id="A0A316W1M0"/>
<dbReference type="PANTHER" id="PTHR12265:SF30">
    <property type="entry name" value="TRANSMEMBRANE PROTEIN 53"/>
    <property type="match status" value="1"/>
</dbReference>
<keyword evidence="2" id="KW-0812">Transmembrane</keyword>
<dbReference type="OrthoDB" id="77878at2759"/>
<accession>A0A316W1M0</accession>
<evidence type="ECO:0008006" key="10">
    <source>
        <dbReference type="Google" id="ProtNLM"/>
    </source>
</evidence>
<evidence type="ECO:0000256" key="6">
    <source>
        <dbReference type="ARBA" id="ARBA00037847"/>
    </source>
</evidence>
<feature type="compositionally biased region" description="Polar residues" evidence="7">
    <location>
        <begin position="228"/>
        <end position="260"/>
    </location>
</feature>
<feature type="compositionally biased region" description="Low complexity" evidence="7">
    <location>
        <begin position="116"/>
        <end position="171"/>
    </location>
</feature>
<dbReference type="GeneID" id="37035423"/>
<dbReference type="PANTHER" id="PTHR12265">
    <property type="entry name" value="TRANSMEMBRANE PROTEIN 53"/>
    <property type="match status" value="1"/>
</dbReference>
<evidence type="ECO:0000256" key="2">
    <source>
        <dbReference type="ARBA" id="ARBA00022692"/>
    </source>
</evidence>
<dbReference type="EMBL" id="KZ819367">
    <property type="protein sequence ID" value="PWN43756.1"/>
    <property type="molecule type" value="Genomic_DNA"/>
</dbReference>
<keyword evidence="4" id="KW-0472">Membrane</keyword>
<dbReference type="STRING" id="1522189.A0A316W1M0"/>
<evidence type="ECO:0000256" key="5">
    <source>
        <dbReference type="ARBA" id="ARBA00023242"/>
    </source>
</evidence>
<evidence type="ECO:0000256" key="4">
    <source>
        <dbReference type="ARBA" id="ARBA00023136"/>
    </source>
</evidence>
<keyword evidence="9" id="KW-1185">Reference proteome</keyword>
<keyword evidence="3" id="KW-1133">Transmembrane helix</keyword>